<dbReference type="CDD" id="cd00364">
    <property type="entry name" value="Ribosomal_uS17"/>
    <property type="match status" value="1"/>
</dbReference>
<dbReference type="NCBIfam" id="NF004123">
    <property type="entry name" value="PRK05610.1"/>
    <property type="match status" value="1"/>
</dbReference>
<keyword evidence="5 6" id="KW-0687">Ribonucleoprotein</keyword>
<comment type="subunit">
    <text evidence="6">Part of the 30S ribosomal subunit.</text>
</comment>
<comment type="caution">
    <text evidence="7">The sequence shown here is derived from an EMBL/GenBank/DDBJ whole genome shotgun (WGS) entry which is preliminary data.</text>
</comment>
<reference evidence="7 8" key="1">
    <citation type="journal article" date="2016" name="Nat. Commun.">
        <title>Thousands of microbial genomes shed light on interconnected biogeochemical processes in an aquifer system.</title>
        <authorList>
            <person name="Anantharaman K."/>
            <person name="Brown C.T."/>
            <person name="Hug L.A."/>
            <person name="Sharon I."/>
            <person name="Castelle C.J."/>
            <person name="Probst A.J."/>
            <person name="Thomas B.C."/>
            <person name="Singh A."/>
            <person name="Wilkins M.J."/>
            <person name="Karaoz U."/>
            <person name="Brodie E.L."/>
            <person name="Williams K.H."/>
            <person name="Hubbard S.S."/>
            <person name="Banfield J.F."/>
        </authorList>
    </citation>
    <scope>NUCLEOTIDE SEQUENCE [LARGE SCALE GENOMIC DNA]</scope>
</reference>
<dbReference type="SUPFAM" id="SSF50249">
    <property type="entry name" value="Nucleic acid-binding proteins"/>
    <property type="match status" value="1"/>
</dbReference>
<accession>A0A1F6FNV6</accession>
<keyword evidence="4 6" id="KW-0689">Ribosomal protein</keyword>
<dbReference type="PRINTS" id="PR00973">
    <property type="entry name" value="RIBOSOMALS17"/>
</dbReference>
<evidence type="ECO:0000256" key="1">
    <source>
        <dbReference type="ARBA" id="ARBA00010254"/>
    </source>
</evidence>
<dbReference type="AlphaFoldDB" id="A0A1F6FNV6"/>
<dbReference type="EMBL" id="MFMW01000008">
    <property type="protein sequence ID" value="OGG87553.1"/>
    <property type="molecule type" value="Genomic_DNA"/>
</dbReference>
<keyword evidence="2 6" id="KW-0699">rRNA-binding</keyword>
<evidence type="ECO:0000256" key="5">
    <source>
        <dbReference type="ARBA" id="ARBA00023274"/>
    </source>
</evidence>
<dbReference type="STRING" id="1798561.A3B87_03600"/>
<dbReference type="InterPro" id="IPR012340">
    <property type="entry name" value="NA-bd_OB-fold"/>
</dbReference>
<dbReference type="Pfam" id="PF00366">
    <property type="entry name" value="Ribosomal_S17"/>
    <property type="match status" value="1"/>
</dbReference>
<evidence type="ECO:0000256" key="4">
    <source>
        <dbReference type="ARBA" id="ARBA00022980"/>
    </source>
</evidence>
<dbReference type="Gene3D" id="2.40.50.140">
    <property type="entry name" value="Nucleic acid-binding proteins"/>
    <property type="match status" value="1"/>
</dbReference>
<dbReference type="PANTHER" id="PTHR10744">
    <property type="entry name" value="40S RIBOSOMAL PROTEIN S11 FAMILY MEMBER"/>
    <property type="match status" value="1"/>
</dbReference>
<sequence length="85" mass="10205">MDKNKKIFRAFTGLVVSDKMDKTIVVRVNRTKIHPRYHKRYNVSKNYKVHDPENRFKTGESVKFIECRPLSKDKRWRVVRGLNEA</sequence>
<evidence type="ECO:0000313" key="8">
    <source>
        <dbReference type="Proteomes" id="UP000179136"/>
    </source>
</evidence>
<dbReference type="InterPro" id="IPR019984">
    <property type="entry name" value="Ribosomal_uS17_bact/chlr"/>
</dbReference>
<name>A0A1F6FNV6_9BACT</name>
<dbReference type="GO" id="GO:0003735">
    <property type="term" value="F:structural constituent of ribosome"/>
    <property type="evidence" value="ECO:0007669"/>
    <property type="project" value="UniProtKB-UniRule"/>
</dbReference>
<dbReference type="NCBIfam" id="TIGR03635">
    <property type="entry name" value="uS17_bact"/>
    <property type="match status" value="1"/>
</dbReference>
<dbReference type="HAMAP" id="MF_01345_B">
    <property type="entry name" value="Ribosomal_uS17_B"/>
    <property type="match status" value="1"/>
</dbReference>
<dbReference type="InterPro" id="IPR000266">
    <property type="entry name" value="Ribosomal_uS17"/>
</dbReference>
<organism evidence="7 8">
    <name type="scientific">Candidatus Kuenenbacteria bacterium RIFCSPHIGHO2_02_FULL_39_13</name>
    <dbReference type="NCBI Taxonomy" id="1798561"/>
    <lineage>
        <taxon>Bacteria</taxon>
        <taxon>Candidatus Kueneniibacteriota</taxon>
    </lineage>
</organism>
<dbReference type="GO" id="GO:0019843">
    <property type="term" value="F:rRNA binding"/>
    <property type="evidence" value="ECO:0007669"/>
    <property type="project" value="UniProtKB-UniRule"/>
</dbReference>
<evidence type="ECO:0000256" key="3">
    <source>
        <dbReference type="ARBA" id="ARBA00022884"/>
    </source>
</evidence>
<comment type="function">
    <text evidence="6">One of the primary rRNA binding proteins, it binds specifically to the 5'-end of 16S ribosomal RNA.</text>
</comment>
<keyword evidence="3 6" id="KW-0694">RNA-binding</keyword>
<dbReference type="Proteomes" id="UP000179136">
    <property type="component" value="Unassembled WGS sequence"/>
</dbReference>
<proteinExistence type="inferred from homology"/>
<dbReference type="GO" id="GO:0006412">
    <property type="term" value="P:translation"/>
    <property type="evidence" value="ECO:0007669"/>
    <property type="project" value="UniProtKB-UniRule"/>
</dbReference>
<evidence type="ECO:0000313" key="7">
    <source>
        <dbReference type="EMBL" id="OGG87553.1"/>
    </source>
</evidence>
<protein>
    <recommendedName>
        <fullName evidence="6">Small ribosomal subunit protein uS17</fullName>
    </recommendedName>
</protein>
<evidence type="ECO:0000256" key="2">
    <source>
        <dbReference type="ARBA" id="ARBA00022730"/>
    </source>
</evidence>
<comment type="similarity">
    <text evidence="1 6">Belongs to the universal ribosomal protein uS17 family.</text>
</comment>
<gene>
    <name evidence="6" type="primary">rpsQ</name>
    <name evidence="7" type="ORF">A3B87_03600</name>
</gene>
<dbReference type="PANTHER" id="PTHR10744:SF1">
    <property type="entry name" value="SMALL RIBOSOMAL SUBUNIT PROTEIN US17M"/>
    <property type="match status" value="1"/>
</dbReference>
<dbReference type="GO" id="GO:0022627">
    <property type="term" value="C:cytosolic small ribosomal subunit"/>
    <property type="evidence" value="ECO:0007669"/>
    <property type="project" value="UniProtKB-UniRule"/>
</dbReference>
<evidence type="ECO:0000256" key="6">
    <source>
        <dbReference type="HAMAP-Rule" id="MF_01345"/>
    </source>
</evidence>